<name>A0A7W3P634_9ACTN</name>
<dbReference type="AlphaFoldDB" id="A0A7W3P634"/>
<feature type="transmembrane region" description="Helical" evidence="2">
    <location>
        <begin position="52"/>
        <end position="76"/>
    </location>
</feature>
<evidence type="ECO:0000313" key="4">
    <source>
        <dbReference type="Proteomes" id="UP000523079"/>
    </source>
</evidence>
<evidence type="ECO:0000313" key="3">
    <source>
        <dbReference type="EMBL" id="MBA8794533.1"/>
    </source>
</evidence>
<sequence length="453" mass="48530">MQTLRTARGLLADVVRLLRARWGLLIGWYCLGWAVHQGCLFLSALLGVDHAVLANLVFVVGVVARLLSLVLMIQALEPALGFAALRPAREPVDGADPPTGLRIPASVFERHGPWQTAALAIGPFLAVYAVWGFVEDEVRDLFVANYTVLGLGDVTRWSISLDPARWRFYLATAVAGWLVRTLAEQLRRRRPGRPLDAVAVLAEGVWTFGVFVLVVIAAKAVRGWLQTRVVTLELLTAWQTLLDLVPDWRLPFGPTLSQLLDTLVRVAPGAVGTVLLLPLMWLALTATVFGWRDIRADEVVAGTRLEARVRRLTAAGSAPRDPLAWVARTATSDLRTKYLPVAQAFRLVLAAGPRLVGVYLVLATLLASVANLLAIGLTVLVGPTDQAVGLLLDPLEQLLVSLPVTVVSVTLYGAGFDRAVVVATRGPGEDGDPTTTPAPAPAAPGPAPAVSHP</sequence>
<keyword evidence="2" id="KW-0812">Transmembrane</keyword>
<organism evidence="3 4">
    <name type="scientific">Microlunatus kandeliicorticis</name>
    <dbReference type="NCBI Taxonomy" id="1759536"/>
    <lineage>
        <taxon>Bacteria</taxon>
        <taxon>Bacillati</taxon>
        <taxon>Actinomycetota</taxon>
        <taxon>Actinomycetes</taxon>
        <taxon>Propionibacteriales</taxon>
        <taxon>Propionibacteriaceae</taxon>
        <taxon>Microlunatus</taxon>
    </lineage>
</organism>
<feature type="transmembrane region" description="Helical" evidence="2">
    <location>
        <begin position="21"/>
        <end position="46"/>
    </location>
</feature>
<gene>
    <name evidence="3" type="ORF">FHX74_002152</name>
</gene>
<keyword evidence="4" id="KW-1185">Reference proteome</keyword>
<keyword evidence="2" id="KW-1133">Transmembrane helix</keyword>
<feature type="compositionally biased region" description="Pro residues" evidence="1">
    <location>
        <begin position="436"/>
        <end position="447"/>
    </location>
</feature>
<proteinExistence type="predicted"/>
<accession>A0A7W3P634</accession>
<feature type="transmembrane region" description="Helical" evidence="2">
    <location>
        <begin position="116"/>
        <end position="134"/>
    </location>
</feature>
<dbReference type="EMBL" id="JACGWT010000003">
    <property type="protein sequence ID" value="MBA8794533.1"/>
    <property type="molecule type" value="Genomic_DNA"/>
</dbReference>
<protein>
    <submittedName>
        <fullName evidence="3">Uncharacterized protein</fullName>
    </submittedName>
</protein>
<feature type="region of interest" description="Disordered" evidence="1">
    <location>
        <begin position="425"/>
        <end position="453"/>
    </location>
</feature>
<evidence type="ECO:0000256" key="2">
    <source>
        <dbReference type="SAM" id="Phobius"/>
    </source>
</evidence>
<dbReference type="RefSeq" id="WP_182560094.1">
    <property type="nucleotide sequence ID" value="NZ_JACGWT010000003.1"/>
</dbReference>
<feature type="transmembrane region" description="Helical" evidence="2">
    <location>
        <begin position="266"/>
        <end position="289"/>
    </location>
</feature>
<feature type="transmembrane region" description="Helical" evidence="2">
    <location>
        <begin position="356"/>
        <end position="378"/>
    </location>
</feature>
<dbReference type="Proteomes" id="UP000523079">
    <property type="component" value="Unassembled WGS sequence"/>
</dbReference>
<keyword evidence="2" id="KW-0472">Membrane</keyword>
<evidence type="ECO:0000256" key="1">
    <source>
        <dbReference type="SAM" id="MobiDB-lite"/>
    </source>
</evidence>
<reference evidence="3 4" key="1">
    <citation type="submission" date="2020-07" db="EMBL/GenBank/DDBJ databases">
        <title>Sequencing the genomes of 1000 actinobacteria strains.</title>
        <authorList>
            <person name="Klenk H.-P."/>
        </authorList>
    </citation>
    <scope>NUCLEOTIDE SEQUENCE [LARGE SCALE GENOMIC DNA]</scope>
    <source>
        <strain evidence="3 4">DSM 100723</strain>
    </source>
</reference>
<feature type="transmembrane region" description="Helical" evidence="2">
    <location>
        <begin position="195"/>
        <end position="218"/>
    </location>
</feature>
<feature type="transmembrane region" description="Helical" evidence="2">
    <location>
        <begin position="398"/>
        <end position="416"/>
    </location>
</feature>
<comment type="caution">
    <text evidence="3">The sequence shown here is derived from an EMBL/GenBank/DDBJ whole genome shotgun (WGS) entry which is preliminary data.</text>
</comment>